<reference evidence="10 11" key="1">
    <citation type="submission" date="2020-08" db="EMBL/GenBank/DDBJ databases">
        <title>Genome public.</title>
        <authorList>
            <person name="Liu C."/>
            <person name="Sun Q."/>
        </authorList>
    </citation>
    <scope>NUCLEOTIDE SEQUENCE [LARGE SCALE GENOMIC DNA]</scope>
    <source>
        <strain evidence="10 11">NSJ-79</strain>
    </source>
</reference>
<evidence type="ECO:0000256" key="2">
    <source>
        <dbReference type="ARBA" id="ARBA00012438"/>
    </source>
</evidence>
<dbReference type="CDD" id="cd16922">
    <property type="entry name" value="HATPase_EvgS-ArcB-TorS-like"/>
    <property type="match status" value="1"/>
</dbReference>
<feature type="domain" description="Histidine kinase" evidence="8">
    <location>
        <begin position="345"/>
        <end position="563"/>
    </location>
</feature>
<evidence type="ECO:0000259" key="9">
    <source>
        <dbReference type="PROSITE" id="PS50110"/>
    </source>
</evidence>
<keyword evidence="7" id="KW-0812">Transmembrane</keyword>
<evidence type="ECO:0000259" key="8">
    <source>
        <dbReference type="PROSITE" id="PS50109"/>
    </source>
</evidence>
<protein>
    <recommendedName>
        <fullName evidence="2">histidine kinase</fullName>
        <ecNumber evidence="2">2.7.13.3</ecNumber>
    </recommendedName>
</protein>
<dbReference type="RefSeq" id="WP_186928891.1">
    <property type="nucleotide sequence ID" value="NZ_JACOOJ010000006.1"/>
</dbReference>
<dbReference type="PANTHER" id="PTHR43047:SF72">
    <property type="entry name" value="OSMOSENSING HISTIDINE PROTEIN KINASE SLN1"/>
    <property type="match status" value="1"/>
</dbReference>
<dbReference type="SUPFAM" id="SSF52172">
    <property type="entry name" value="CheY-like"/>
    <property type="match status" value="1"/>
</dbReference>
<dbReference type="CDD" id="cd17546">
    <property type="entry name" value="REC_hyHK_CKI1_RcsC-like"/>
    <property type="match status" value="1"/>
</dbReference>
<dbReference type="InterPro" id="IPR004358">
    <property type="entry name" value="Sig_transdc_His_kin-like_C"/>
</dbReference>
<dbReference type="CDD" id="cd00082">
    <property type="entry name" value="HisKA"/>
    <property type="match status" value="1"/>
</dbReference>
<dbReference type="SMART" id="SM00448">
    <property type="entry name" value="REC"/>
    <property type="match status" value="1"/>
</dbReference>
<comment type="catalytic activity">
    <reaction evidence="1">
        <text>ATP + protein L-histidine = ADP + protein N-phospho-L-histidine.</text>
        <dbReference type="EC" id="2.7.13.3"/>
    </reaction>
</comment>
<dbReference type="PRINTS" id="PR00344">
    <property type="entry name" value="BCTRLSENSOR"/>
</dbReference>
<dbReference type="InterPro" id="IPR036097">
    <property type="entry name" value="HisK_dim/P_sf"/>
</dbReference>
<dbReference type="Gene3D" id="1.10.287.130">
    <property type="match status" value="1"/>
</dbReference>
<dbReference type="SUPFAM" id="SSF47384">
    <property type="entry name" value="Homodimeric domain of signal transducing histidine kinase"/>
    <property type="match status" value="1"/>
</dbReference>
<evidence type="ECO:0000256" key="1">
    <source>
        <dbReference type="ARBA" id="ARBA00000085"/>
    </source>
</evidence>
<keyword evidence="11" id="KW-1185">Reference proteome</keyword>
<dbReference type="InterPro" id="IPR005467">
    <property type="entry name" value="His_kinase_dom"/>
</dbReference>
<dbReference type="Gene3D" id="3.30.565.10">
    <property type="entry name" value="Histidine kinase-like ATPase, C-terminal domain"/>
    <property type="match status" value="1"/>
</dbReference>
<dbReference type="Gene3D" id="3.40.50.2300">
    <property type="match status" value="1"/>
</dbReference>
<dbReference type="Pfam" id="PF00072">
    <property type="entry name" value="Response_reg"/>
    <property type="match status" value="1"/>
</dbReference>
<gene>
    <name evidence="10" type="ORF">H8S65_04865</name>
</gene>
<dbReference type="EMBL" id="JACOOJ010000006">
    <property type="protein sequence ID" value="MBC5632103.1"/>
    <property type="molecule type" value="Genomic_DNA"/>
</dbReference>
<dbReference type="InterPro" id="IPR011006">
    <property type="entry name" value="CheY-like_superfamily"/>
</dbReference>
<dbReference type="InterPro" id="IPR001789">
    <property type="entry name" value="Sig_transdc_resp-reg_receiver"/>
</dbReference>
<keyword evidence="4" id="KW-0808">Transferase</keyword>
<keyword evidence="7" id="KW-1133">Transmembrane helix</keyword>
<evidence type="ECO:0000313" key="10">
    <source>
        <dbReference type="EMBL" id="MBC5632103.1"/>
    </source>
</evidence>
<sequence>MSAQNGHITSKVILGYLLLILIAVCAVVYIYNIIERFAVEDDPNNKSREKVYLVTNTLSLLYESEALGQVIGRPQGEINHFNRTLNKALQNMDSLRSLVSNPALYPKIDTIDMLIEQKRRNTRRLLETWRETNAEHLYAQNIEKVIARQDTMIRQVEIQERVIVHQDSVKTPQDHKPRGFFRRLADVFSPPKADSAVVVNTTRQIVTDTLVNTFNPADTIVTVLKNLQDSVADQRKLLVDQLLERAANLRYDNSIITSRINQMLRAIEEEEMNASMERVVKKQEVLRETSYLIAGIAVLSLIIVIVFIILITRDISRSQYYRQQLEKAKQYAEDLLHSREKLMLTISHDIRAPLSSIIGYIELLLRRHPDERQRYYLGNMTGSADHILSLVNGLLDFHRLESGQMEIQDVPFSVPALFNEIYGSFRPIAEAKGLAFVLNMKEEGMNRIYSGDPIRLRQVVSNLLSNAIKFTHEGRVVLVVKLSTENHGHLTITVSDSGTGIPEEEQEKIFGEFARLSGTEKEEGFGLGLSITRKLIELMGGTLSLKSVPGKGSDFTIVMPLQESEVQTLPAAPVAEEDETETGSFGGREIYCLLVDDDPLQLALTEEFLKRNHVEVASCSNPFAVVDILRNSSFDAIITDIQMPGMDGYGLLNVIRSSGVPGTDTVPVIALSASVENEHTHYLEVGFTGFLNKPFTAKQLIALLNNLLQADIQAEVSPEFDFDSLTAFAGEDKEASASIIRTFAEETNKSISLLQQALEKTERGSAAKISHKLIPLFTMLGASDLVAQLRILEKNDGALTDGGWERLLSDVIRQATVVVDQAVERYL</sequence>
<keyword evidence="7" id="KW-0472">Membrane</keyword>
<feature type="modified residue" description="4-aspartylphosphate" evidence="6">
    <location>
        <position position="640"/>
    </location>
</feature>
<comment type="caution">
    <text evidence="10">The sequence shown here is derived from an EMBL/GenBank/DDBJ whole genome shotgun (WGS) entry which is preliminary data.</text>
</comment>
<dbReference type="PROSITE" id="PS50109">
    <property type="entry name" value="HIS_KIN"/>
    <property type="match status" value="1"/>
</dbReference>
<organism evidence="10 11">
    <name type="scientific">Parabacteroides hominis</name>
    <dbReference type="NCBI Taxonomy" id="2763057"/>
    <lineage>
        <taxon>Bacteria</taxon>
        <taxon>Pseudomonadati</taxon>
        <taxon>Bacteroidota</taxon>
        <taxon>Bacteroidia</taxon>
        <taxon>Bacteroidales</taxon>
        <taxon>Tannerellaceae</taxon>
        <taxon>Parabacteroides</taxon>
    </lineage>
</organism>
<accession>A0ABR7DMS5</accession>
<dbReference type="InterPro" id="IPR003661">
    <property type="entry name" value="HisK_dim/P_dom"/>
</dbReference>
<evidence type="ECO:0000256" key="3">
    <source>
        <dbReference type="ARBA" id="ARBA00022553"/>
    </source>
</evidence>
<dbReference type="InterPro" id="IPR036641">
    <property type="entry name" value="HPT_dom_sf"/>
</dbReference>
<dbReference type="Pfam" id="PF02518">
    <property type="entry name" value="HATPase_c"/>
    <property type="match status" value="1"/>
</dbReference>
<dbReference type="Pfam" id="PF00512">
    <property type="entry name" value="HisKA"/>
    <property type="match status" value="1"/>
</dbReference>
<dbReference type="Proteomes" id="UP000651475">
    <property type="component" value="Unassembled WGS sequence"/>
</dbReference>
<name>A0ABR7DMS5_9BACT</name>
<dbReference type="EC" id="2.7.13.3" evidence="2"/>
<evidence type="ECO:0000313" key="11">
    <source>
        <dbReference type="Proteomes" id="UP000651475"/>
    </source>
</evidence>
<evidence type="ECO:0000256" key="5">
    <source>
        <dbReference type="ARBA" id="ARBA00022777"/>
    </source>
</evidence>
<dbReference type="InterPro" id="IPR003594">
    <property type="entry name" value="HATPase_dom"/>
</dbReference>
<feature type="transmembrane region" description="Helical" evidence="7">
    <location>
        <begin position="291"/>
        <end position="312"/>
    </location>
</feature>
<dbReference type="SMART" id="SM00388">
    <property type="entry name" value="HisKA"/>
    <property type="match status" value="1"/>
</dbReference>
<dbReference type="SUPFAM" id="SSF55874">
    <property type="entry name" value="ATPase domain of HSP90 chaperone/DNA topoisomerase II/histidine kinase"/>
    <property type="match status" value="1"/>
</dbReference>
<feature type="domain" description="Response regulatory" evidence="9">
    <location>
        <begin position="591"/>
        <end position="708"/>
    </location>
</feature>
<dbReference type="PROSITE" id="PS50110">
    <property type="entry name" value="RESPONSE_REGULATORY"/>
    <property type="match status" value="1"/>
</dbReference>
<keyword evidence="3 6" id="KW-0597">Phosphoprotein</keyword>
<dbReference type="PANTHER" id="PTHR43047">
    <property type="entry name" value="TWO-COMPONENT HISTIDINE PROTEIN KINASE"/>
    <property type="match status" value="1"/>
</dbReference>
<dbReference type="SUPFAM" id="SSF47226">
    <property type="entry name" value="Histidine-containing phosphotransfer domain, HPT domain"/>
    <property type="match status" value="1"/>
</dbReference>
<evidence type="ECO:0000256" key="4">
    <source>
        <dbReference type="ARBA" id="ARBA00022679"/>
    </source>
</evidence>
<keyword evidence="5" id="KW-0418">Kinase</keyword>
<dbReference type="Gene3D" id="1.20.120.160">
    <property type="entry name" value="HPT domain"/>
    <property type="match status" value="1"/>
</dbReference>
<evidence type="ECO:0000256" key="6">
    <source>
        <dbReference type="PROSITE-ProRule" id="PRU00169"/>
    </source>
</evidence>
<evidence type="ECO:0000256" key="7">
    <source>
        <dbReference type="SAM" id="Phobius"/>
    </source>
</evidence>
<dbReference type="InterPro" id="IPR036890">
    <property type="entry name" value="HATPase_C_sf"/>
</dbReference>
<proteinExistence type="predicted"/>
<dbReference type="SMART" id="SM00387">
    <property type="entry name" value="HATPase_c"/>
    <property type="match status" value="1"/>
</dbReference>
<feature type="transmembrane region" description="Helical" evidence="7">
    <location>
        <begin position="12"/>
        <end position="31"/>
    </location>
</feature>